<evidence type="ECO:0000313" key="2">
    <source>
        <dbReference type="Proteomes" id="UP000008068"/>
    </source>
</evidence>
<dbReference type="InParanoid" id="G0MI37"/>
<accession>G0MI37</accession>
<proteinExistence type="predicted"/>
<keyword evidence="2" id="KW-1185">Reference proteome</keyword>
<dbReference type="AlphaFoldDB" id="G0MI37"/>
<dbReference type="EMBL" id="GL379795">
    <property type="protein sequence ID" value="EGT59304.1"/>
    <property type="molecule type" value="Genomic_DNA"/>
</dbReference>
<reference evidence="2" key="1">
    <citation type="submission" date="2011-07" db="EMBL/GenBank/DDBJ databases">
        <authorList>
            <consortium name="Caenorhabditis brenneri Sequencing and Analysis Consortium"/>
            <person name="Wilson R.K."/>
        </authorList>
    </citation>
    <scope>NUCLEOTIDE SEQUENCE [LARGE SCALE GENOMIC DNA]</scope>
    <source>
        <strain evidence="2">PB2801</strain>
    </source>
</reference>
<dbReference type="Proteomes" id="UP000008068">
    <property type="component" value="Unassembled WGS sequence"/>
</dbReference>
<name>G0MI37_CAEBE</name>
<organism evidence="2">
    <name type="scientific">Caenorhabditis brenneri</name>
    <name type="common">Nematode worm</name>
    <dbReference type="NCBI Taxonomy" id="135651"/>
    <lineage>
        <taxon>Eukaryota</taxon>
        <taxon>Metazoa</taxon>
        <taxon>Ecdysozoa</taxon>
        <taxon>Nematoda</taxon>
        <taxon>Chromadorea</taxon>
        <taxon>Rhabditida</taxon>
        <taxon>Rhabditina</taxon>
        <taxon>Rhabditomorpha</taxon>
        <taxon>Rhabditoidea</taxon>
        <taxon>Rhabditidae</taxon>
        <taxon>Peloderinae</taxon>
        <taxon>Caenorhabditis</taxon>
    </lineage>
</organism>
<gene>
    <name evidence="1" type="ORF">CAEBREN_18165</name>
</gene>
<protein>
    <submittedName>
        <fullName evidence="1">Uncharacterized protein</fullName>
    </submittedName>
</protein>
<dbReference type="HOGENOM" id="CLU_1827022_0_0_1"/>
<sequence length="141" mass="16840">MPALEEEFVQEELARPVFDRMAEMRRLERVNRANENRVLRLIGQTGSLRKVLSVHQLTRQVNKSREELLQVERTSAQCISENLLELEEYRINLPLYGIGLFELRRYKRCLQYTVKLLREYRKLQVEIAQAFNIDLDLDQYA</sequence>
<evidence type="ECO:0000313" key="1">
    <source>
        <dbReference type="EMBL" id="EGT59304.1"/>
    </source>
</evidence>